<keyword evidence="5" id="KW-1185">Reference proteome</keyword>
<feature type="domain" description="Peptidase S12 Pab87-related C-terminal" evidence="3">
    <location>
        <begin position="442"/>
        <end position="547"/>
    </location>
</feature>
<protein>
    <submittedName>
        <fullName evidence="4">Serine hydrolase</fullName>
    </submittedName>
</protein>
<dbReference type="PANTHER" id="PTHR46825">
    <property type="entry name" value="D-ALANYL-D-ALANINE-CARBOXYPEPTIDASE/ENDOPEPTIDASE AMPH"/>
    <property type="match status" value="1"/>
</dbReference>
<dbReference type="Gene3D" id="3.40.710.10">
    <property type="entry name" value="DD-peptidase/beta-lactamase superfamily"/>
    <property type="match status" value="1"/>
</dbReference>
<dbReference type="SUPFAM" id="SSF56601">
    <property type="entry name" value="beta-lactamase/transpeptidase-like"/>
    <property type="match status" value="1"/>
</dbReference>
<dbReference type="PANTHER" id="PTHR46825:SF15">
    <property type="entry name" value="BETA-LACTAMASE-RELATED DOMAIN-CONTAINING PROTEIN"/>
    <property type="match status" value="1"/>
</dbReference>
<accession>A0ABQ6Z8X6</accession>
<dbReference type="Proteomes" id="UP000788419">
    <property type="component" value="Unassembled WGS sequence"/>
</dbReference>
<comment type="caution">
    <text evidence="4">The sequence shown here is derived from an EMBL/GenBank/DDBJ whole genome shotgun (WGS) entry which is preliminary data.</text>
</comment>
<dbReference type="Gene3D" id="2.40.128.600">
    <property type="match status" value="1"/>
</dbReference>
<organism evidence="4 5">
    <name type="scientific">Pseudoxanthomonas daejeonensis</name>
    <dbReference type="NCBI Taxonomy" id="266062"/>
    <lineage>
        <taxon>Bacteria</taxon>
        <taxon>Pseudomonadati</taxon>
        <taxon>Pseudomonadota</taxon>
        <taxon>Gammaproteobacteria</taxon>
        <taxon>Lysobacterales</taxon>
        <taxon>Lysobacteraceae</taxon>
        <taxon>Pseudoxanthomonas</taxon>
    </lineage>
</organism>
<feature type="signal peptide" evidence="1">
    <location>
        <begin position="1"/>
        <end position="28"/>
    </location>
</feature>
<dbReference type="InterPro" id="IPR001466">
    <property type="entry name" value="Beta-lactam-related"/>
</dbReference>
<dbReference type="Pfam" id="PF11954">
    <property type="entry name" value="DUF3471"/>
    <property type="match status" value="1"/>
</dbReference>
<proteinExistence type="predicted"/>
<evidence type="ECO:0000313" key="5">
    <source>
        <dbReference type="Proteomes" id="UP000788419"/>
    </source>
</evidence>
<dbReference type="InterPro" id="IPR050491">
    <property type="entry name" value="AmpC-like"/>
</dbReference>
<gene>
    <name evidence="4" type="ORF">CSC65_05300</name>
</gene>
<dbReference type="InterPro" id="IPR012338">
    <property type="entry name" value="Beta-lactam/transpept-like"/>
</dbReference>
<dbReference type="InterPro" id="IPR021860">
    <property type="entry name" value="Peptidase_S12_Pab87-rel_C"/>
</dbReference>
<keyword evidence="1" id="KW-0732">Signal</keyword>
<sequence length="550" mass="60580">MRLFSSPRPVRCLLWLCLVAFAPLTALAAEASARTADAIPANATQVGPLDPAQLDAWVEQVRERFEVPGVAVAVVKDGQVVLERGWGVRELGKPEAVDAHTLFAIASNTKAFTAASLSMLADEGRLSLDDKVVEHLPDFRMSDPYVTGEMRVRDLLTHRSGLGLGAGDLLFWPGSSYSNEEVVRRLKDVPLKTGFRERYAYDNILYATATRLVEKVSGQSYASFLQQRFFDPLGMDGTRFNADALRPGDNAATGHAKADFTTLRPTFPLTWHNAAGAGGVYSSVHDMTRWMRAQLAGGSFADAQGRSQRLFSEKRQKEMWSLISPMPIPDPAVPALAPSRPDFLGYGEGWITSSYRGEKLVWHTGGWPGMVSRVTLVPGRDLGIVVLTNQEAGGAFNALTMQILDAFLQPAERTDWIAAYADAAGNARAKADDAWRKRVAARDARSKPSLPLAGYAGLYRDAWYGDVEVVQEGGRLRMRFKPSPLLSGTLQHWQHDTFLVKWDDRTLNGDAFVTFALDADGKVREARMEAASPLTDFSFDFQDLRLEPVR</sequence>
<feature type="chain" id="PRO_5045084319" evidence="1">
    <location>
        <begin position="29"/>
        <end position="550"/>
    </location>
</feature>
<evidence type="ECO:0000259" key="3">
    <source>
        <dbReference type="Pfam" id="PF11954"/>
    </source>
</evidence>
<feature type="domain" description="Beta-lactamase-related" evidence="2">
    <location>
        <begin position="55"/>
        <end position="403"/>
    </location>
</feature>
<reference evidence="4 5" key="1">
    <citation type="submission" date="2017-10" db="EMBL/GenBank/DDBJ databases">
        <title>Whole genome sequencing of members of genus Pseudoxanthomonas.</title>
        <authorList>
            <person name="Kumar S."/>
            <person name="Bansal K."/>
            <person name="Kaur A."/>
            <person name="Patil P."/>
            <person name="Sharma S."/>
            <person name="Patil P.B."/>
        </authorList>
    </citation>
    <scope>NUCLEOTIDE SEQUENCE [LARGE SCALE GENOMIC DNA]</scope>
    <source>
        <strain evidence="4 5">DSM 17801</strain>
    </source>
</reference>
<dbReference type="RefSeq" id="WP_162409159.1">
    <property type="nucleotide sequence ID" value="NZ_PDWN01000004.1"/>
</dbReference>
<dbReference type="EMBL" id="PDWN01000004">
    <property type="protein sequence ID" value="KAF1695917.1"/>
    <property type="molecule type" value="Genomic_DNA"/>
</dbReference>
<keyword evidence="4" id="KW-0378">Hydrolase</keyword>
<evidence type="ECO:0000259" key="2">
    <source>
        <dbReference type="Pfam" id="PF00144"/>
    </source>
</evidence>
<evidence type="ECO:0000313" key="4">
    <source>
        <dbReference type="EMBL" id="KAF1695917.1"/>
    </source>
</evidence>
<dbReference type="Pfam" id="PF00144">
    <property type="entry name" value="Beta-lactamase"/>
    <property type="match status" value="1"/>
</dbReference>
<dbReference type="GO" id="GO:0016787">
    <property type="term" value="F:hydrolase activity"/>
    <property type="evidence" value="ECO:0007669"/>
    <property type="project" value="UniProtKB-KW"/>
</dbReference>
<name>A0ABQ6Z8X6_9GAMM</name>
<evidence type="ECO:0000256" key="1">
    <source>
        <dbReference type="SAM" id="SignalP"/>
    </source>
</evidence>